<comment type="catalytic activity">
    <reaction evidence="1">
        <text>9-(9Z-hexadecenoyloxy)-octadecanoate + H2O = (9Z)-hexadecenoate + 9-hydroxy-octadecanoate + H(+)</text>
        <dbReference type="Rhea" id="RHEA:52068"/>
        <dbReference type="ChEBI" id="CHEBI:15377"/>
        <dbReference type="ChEBI" id="CHEBI:15378"/>
        <dbReference type="ChEBI" id="CHEBI:32372"/>
        <dbReference type="ChEBI" id="CHEBI:136286"/>
        <dbReference type="ChEBI" id="CHEBI:136309"/>
    </reaction>
    <physiologicalReaction direction="left-to-right" evidence="1">
        <dbReference type="Rhea" id="RHEA:52069"/>
    </physiologicalReaction>
</comment>
<dbReference type="GO" id="GO:0016042">
    <property type="term" value="P:lipid catabolic process"/>
    <property type="evidence" value="ECO:0007669"/>
    <property type="project" value="UniProtKB-KW"/>
</dbReference>
<feature type="transmembrane region" description="Helical" evidence="45">
    <location>
        <begin position="579"/>
        <end position="599"/>
    </location>
</feature>
<dbReference type="PROSITE" id="PS00122">
    <property type="entry name" value="CARBOXYLESTERASE_B_1"/>
    <property type="match status" value="1"/>
</dbReference>
<evidence type="ECO:0000256" key="9">
    <source>
        <dbReference type="ARBA" id="ARBA00022729"/>
    </source>
</evidence>
<comment type="catalytic activity">
    <reaction evidence="32">
        <text>13-(9Z-octadecenoyloxy)-octadecanoate + H2O = 13-hydroxy-octadecanoate + (9Z)-octadecenoate + H(+)</text>
        <dbReference type="Rhea" id="RHEA:52064"/>
        <dbReference type="ChEBI" id="CHEBI:15377"/>
        <dbReference type="ChEBI" id="CHEBI:15378"/>
        <dbReference type="ChEBI" id="CHEBI:30823"/>
        <dbReference type="ChEBI" id="CHEBI:136303"/>
        <dbReference type="ChEBI" id="CHEBI:136304"/>
    </reaction>
    <physiologicalReaction direction="left-to-right" evidence="32">
        <dbReference type="Rhea" id="RHEA:52065"/>
    </physiologicalReaction>
</comment>
<comment type="catalytic activity">
    <reaction evidence="31">
        <text>1,2,3-trioctanoylglycerol + H2O = dioctanoylglycerol + octanoate + H(+)</text>
        <dbReference type="Rhea" id="RHEA:47864"/>
        <dbReference type="ChEBI" id="CHEBI:15377"/>
        <dbReference type="ChEBI" id="CHEBI:15378"/>
        <dbReference type="ChEBI" id="CHEBI:25646"/>
        <dbReference type="ChEBI" id="CHEBI:76978"/>
        <dbReference type="ChEBI" id="CHEBI:88066"/>
    </reaction>
    <physiologicalReaction direction="left-to-right" evidence="31">
        <dbReference type="Rhea" id="RHEA:47865"/>
    </physiologicalReaction>
</comment>
<dbReference type="Pfam" id="PF00135">
    <property type="entry name" value="COesterase"/>
    <property type="match status" value="1"/>
</dbReference>
<comment type="catalytic activity">
    <reaction evidence="22">
        <text>12-hexadecanoyloxy-octadecanoate + H2O = 12-hydroxyoctadecanoate + hexadecanoate + H(+)</text>
        <dbReference type="Rhea" id="RHEA:52056"/>
        <dbReference type="ChEBI" id="CHEBI:7896"/>
        <dbReference type="ChEBI" id="CHEBI:15377"/>
        <dbReference type="ChEBI" id="CHEBI:15378"/>
        <dbReference type="ChEBI" id="CHEBI:83677"/>
        <dbReference type="ChEBI" id="CHEBI:84201"/>
    </reaction>
    <physiologicalReaction direction="left-to-right" evidence="22">
        <dbReference type="Rhea" id="RHEA:52057"/>
    </physiologicalReaction>
</comment>
<keyword evidence="14" id="KW-0411">Iron-sulfur</keyword>
<evidence type="ECO:0000256" key="20">
    <source>
        <dbReference type="ARBA" id="ARBA00039150"/>
    </source>
</evidence>
<dbReference type="PROSITE" id="PS51296">
    <property type="entry name" value="RIESKE"/>
    <property type="match status" value="1"/>
</dbReference>
<evidence type="ECO:0000256" key="44">
    <source>
        <dbReference type="ARBA" id="ARBA00082326"/>
    </source>
</evidence>
<accession>A0A8T2PT70</accession>
<evidence type="ECO:0000256" key="21">
    <source>
        <dbReference type="ARBA" id="ARBA00042120"/>
    </source>
</evidence>
<evidence type="ECO:0000256" key="1">
    <source>
        <dbReference type="ARBA" id="ARBA00000923"/>
    </source>
</evidence>
<comment type="catalytic activity">
    <reaction evidence="28">
        <text>12-(9Z-octadecenoyloxy)-octadecanoate + H2O = 12-hydroxyoctadecanoate + (9Z)-octadecenoate + H(+)</text>
        <dbReference type="Rhea" id="RHEA:52060"/>
        <dbReference type="ChEBI" id="CHEBI:15377"/>
        <dbReference type="ChEBI" id="CHEBI:15378"/>
        <dbReference type="ChEBI" id="CHEBI:30823"/>
        <dbReference type="ChEBI" id="CHEBI:84201"/>
        <dbReference type="ChEBI" id="CHEBI:136302"/>
    </reaction>
    <physiologicalReaction direction="left-to-right" evidence="28">
        <dbReference type="Rhea" id="RHEA:52061"/>
    </physiologicalReaction>
</comment>
<dbReference type="InterPro" id="IPR017941">
    <property type="entry name" value="Rieske_2Fe-2S"/>
</dbReference>
<dbReference type="InterPro" id="IPR045605">
    <property type="entry name" value="KshA-like_C"/>
</dbReference>
<evidence type="ECO:0000256" key="33">
    <source>
        <dbReference type="ARBA" id="ARBA00049322"/>
    </source>
</evidence>
<comment type="catalytic activity">
    <reaction evidence="18">
        <text>a triacylglycerol + H2O = a diacylglycerol + a fatty acid + H(+)</text>
        <dbReference type="Rhea" id="RHEA:12044"/>
        <dbReference type="ChEBI" id="CHEBI:15377"/>
        <dbReference type="ChEBI" id="CHEBI:15378"/>
        <dbReference type="ChEBI" id="CHEBI:17855"/>
        <dbReference type="ChEBI" id="CHEBI:18035"/>
        <dbReference type="ChEBI" id="CHEBI:28868"/>
        <dbReference type="EC" id="3.1.1.3"/>
    </reaction>
    <physiologicalReaction direction="left-to-right" evidence="18">
        <dbReference type="Rhea" id="RHEA:12045"/>
    </physiologicalReaction>
</comment>
<evidence type="ECO:0000256" key="41">
    <source>
        <dbReference type="ARBA" id="ARBA00075760"/>
    </source>
</evidence>
<keyword evidence="8" id="KW-0479">Metal-binding</keyword>
<dbReference type="InterPro" id="IPR036922">
    <property type="entry name" value="Rieske_2Fe-2S_sf"/>
</dbReference>
<comment type="catalytic activity">
    <reaction evidence="27">
        <text>12-octadecanoyloxy-octadecanoate + H2O = 12-hydroxyoctadecanoate + octadecanoate + H(+)</text>
        <dbReference type="Rhea" id="RHEA:52080"/>
        <dbReference type="ChEBI" id="CHEBI:15377"/>
        <dbReference type="ChEBI" id="CHEBI:15378"/>
        <dbReference type="ChEBI" id="CHEBI:25629"/>
        <dbReference type="ChEBI" id="CHEBI:84201"/>
        <dbReference type="ChEBI" id="CHEBI:136330"/>
    </reaction>
    <physiologicalReaction direction="left-to-right" evidence="27">
        <dbReference type="Rhea" id="RHEA:52081"/>
    </physiologicalReaction>
</comment>
<comment type="cofactor">
    <cofactor evidence="2">
        <name>Fe cation</name>
        <dbReference type="ChEBI" id="CHEBI:24875"/>
    </cofactor>
</comment>
<evidence type="ECO:0000256" key="28">
    <source>
        <dbReference type="ARBA" id="ARBA00048701"/>
    </source>
</evidence>
<keyword evidence="11" id="KW-0442">Lipid degradation</keyword>
<sequence length="1033" mass="115585">MHLNSTATFNSLHVTSSPQCISSRHGLAIVPPNPLTFYSFRTFSSSLGVVYTEGGMVEGKNHRLGLLSSMDVFKGIPFAAPPGRFEKPKPHPGWEGVLKATKYRERCLQVTLMQTSTHGSEDCLYLNIWVPQGHTVSTSLPVMIYFFGGAFLLGVSNDVSFMGNSLYDGEEVASRGNVIVVTINYRVGTMGFLSTGDARGPGNYGLWDQHAAIAWVHRNIRAFGGDSENITIFGQSAGSASVSFQMLSPYNKGLFRRAISQCGVALSPWALQKNPLALAQRIAQQVGCPTDEKLMDCLKITDPVALTVAGKLALGEIGNGPVVDLLELSPVVDGDLIPEHPSKLFHNAADIDYIAGTNSMDGHLFAGMDVPSINQKYKPTYPEDIKRLLAGLTRDKGELGVNHSFSTYTQNWVPDPDQETIKQTVVDIETDYLFLVPTQTALYLHASNAKSAKTYSYIFNMPTRIPGFPSWMGADHAEDVQYVFGKPFSTPLIYLPRHRDVSGFMIAYWTNFARTGDPNKGESKVPATWPPFISSGRHYLEIDNKINRDSIKHDLRVRYVRYWTTTYASLPSLMELCSLSVFVKVITVMVISLAMGLVLDVRDASDMFIGVAYPELWRKAGLAGAPARAAACILAGVCLLALGWLYRLIFAPLELLRTADEVGYIAEDGRSRAQAANEVRRRRKTGELPPVYPNGWYRVLDSHMLDRGDVKNVTLLGEQVAVFRGLDGKAYVVDAYCPHLGANLAVGGRVVGGCIECPFHGWQFRGEDGKCVRIPYADKVPEFAKVRCWPSCEVNGMVLVWFHCDGVEPSWRVPEQEEITHGEWVYRGRTEHFINAHIEEIPENAADIAHLAHLHTPGIVSGVDLRYTNSKTWEFVRHDWKVEWNPEPDPNKHCSQMLVKHALTVFGRRWPLLDLDVVARQVGPGIVFLLFDHNFLGRGVIMHCVTPVEPLLQCVSHTIFYQSSIPPLVPKFILRAECIQFERDVMIWNNKTYISRPMLVKEDSAIQRHRRWFSQFYSENSPRLRYQHDTMDW</sequence>
<dbReference type="SUPFAM" id="SSF55961">
    <property type="entry name" value="Bet v1-like"/>
    <property type="match status" value="1"/>
</dbReference>
<evidence type="ECO:0000313" key="48">
    <source>
        <dbReference type="Proteomes" id="UP000824540"/>
    </source>
</evidence>
<comment type="catalytic activity">
    <reaction evidence="35">
        <text>an acetyl ester + H2O = an aliphatic alcohol + acetate + H(+)</text>
        <dbReference type="Rhea" id="RHEA:12957"/>
        <dbReference type="ChEBI" id="CHEBI:2571"/>
        <dbReference type="ChEBI" id="CHEBI:15377"/>
        <dbReference type="ChEBI" id="CHEBI:15378"/>
        <dbReference type="ChEBI" id="CHEBI:30089"/>
        <dbReference type="ChEBI" id="CHEBI:47622"/>
        <dbReference type="EC" id="3.1.1.6"/>
    </reaction>
    <physiologicalReaction direction="left-to-right" evidence="35">
        <dbReference type="Rhea" id="RHEA:12958"/>
    </physiologicalReaction>
</comment>
<dbReference type="CDD" id="cd00312">
    <property type="entry name" value="Esterase_lipase"/>
    <property type="match status" value="1"/>
</dbReference>
<dbReference type="PROSITE" id="PS00941">
    <property type="entry name" value="CARBOXYLESTERASE_B_2"/>
    <property type="match status" value="1"/>
</dbReference>
<dbReference type="SUPFAM" id="SSF53474">
    <property type="entry name" value="alpha/beta-Hydrolases"/>
    <property type="match status" value="1"/>
</dbReference>
<comment type="similarity">
    <text evidence="4">Belongs to the type-B carboxylesterase/lipase family.</text>
</comment>
<dbReference type="GO" id="GO:0008126">
    <property type="term" value="F:acetylesterase activity"/>
    <property type="evidence" value="ECO:0007669"/>
    <property type="project" value="UniProtKB-EC"/>
</dbReference>
<comment type="catalytic activity">
    <reaction evidence="34">
        <text>12-(9Z-hexadecenoyloxy)-octadecanoate + H2O = 12-hydroxyoctadecanoate + (9Z)-hexadecenoate + H(+)</text>
        <dbReference type="Rhea" id="RHEA:52072"/>
        <dbReference type="ChEBI" id="CHEBI:15377"/>
        <dbReference type="ChEBI" id="CHEBI:15378"/>
        <dbReference type="ChEBI" id="CHEBI:32372"/>
        <dbReference type="ChEBI" id="CHEBI:84201"/>
        <dbReference type="ChEBI" id="CHEBI:136312"/>
    </reaction>
    <physiologicalReaction direction="left-to-right" evidence="34">
        <dbReference type="Rhea" id="RHEA:52073"/>
    </physiologicalReaction>
</comment>
<comment type="catalytic activity">
    <reaction evidence="30">
        <text>9-octadecanoyloxy-octadecanoate + H2O = 9-hydroxy-octadecanoate + octadecanoate + H(+)</text>
        <dbReference type="Rhea" id="RHEA:52096"/>
        <dbReference type="ChEBI" id="CHEBI:15377"/>
        <dbReference type="ChEBI" id="CHEBI:15378"/>
        <dbReference type="ChEBI" id="CHEBI:25629"/>
        <dbReference type="ChEBI" id="CHEBI:136286"/>
        <dbReference type="ChEBI" id="CHEBI:136373"/>
    </reaction>
    <physiologicalReaction direction="left-to-right" evidence="30">
        <dbReference type="Rhea" id="RHEA:52097"/>
    </physiologicalReaction>
</comment>
<dbReference type="GO" id="GO:0004806">
    <property type="term" value="F:triacylglycerol lipase activity"/>
    <property type="evidence" value="ECO:0007669"/>
    <property type="project" value="UniProtKB-EC"/>
</dbReference>
<evidence type="ECO:0000256" key="16">
    <source>
        <dbReference type="ARBA" id="ARBA00023157"/>
    </source>
</evidence>
<keyword evidence="45" id="KW-0812">Transmembrane</keyword>
<evidence type="ECO:0000256" key="26">
    <source>
        <dbReference type="ARBA" id="ARBA00048386"/>
    </source>
</evidence>
<dbReference type="GO" id="GO:0051537">
    <property type="term" value="F:2 iron, 2 sulfur cluster binding"/>
    <property type="evidence" value="ECO:0007669"/>
    <property type="project" value="UniProtKB-KW"/>
</dbReference>
<evidence type="ECO:0000256" key="24">
    <source>
        <dbReference type="ARBA" id="ARBA00047653"/>
    </source>
</evidence>
<keyword evidence="48" id="KW-1185">Reference proteome</keyword>
<dbReference type="EC" id="3.1.1.6" evidence="39"/>
<evidence type="ECO:0000256" key="10">
    <source>
        <dbReference type="ARBA" id="ARBA00022801"/>
    </source>
</evidence>
<comment type="subcellular location">
    <subcellularLocation>
        <location evidence="3">Secreted</location>
    </subcellularLocation>
</comment>
<evidence type="ECO:0000256" key="40">
    <source>
        <dbReference type="ARBA" id="ARBA00070864"/>
    </source>
</evidence>
<gene>
    <name evidence="47" type="ORF">JZ751_001206</name>
</gene>
<evidence type="ECO:0000256" key="3">
    <source>
        <dbReference type="ARBA" id="ARBA00004613"/>
    </source>
</evidence>
<dbReference type="InterPro" id="IPR019826">
    <property type="entry name" value="Carboxylesterase_B_AS"/>
</dbReference>
<dbReference type="InterPro" id="IPR019819">
    <property type="entry name" value="Carboxylesterase_B_CS"/>
</dbReference>
<keyword evidence="12" id="KW-0560">Oxidoreductase</keyword>
<evidence type="ECO:0000256" key="37">
    <source>
        <dbReference type="ARBA" id="ARBA00053019"/>
    </source>
</evidence>
<dbReference type="GO" id="GO:0004771">
    <property type="term" value="F:sterol ester esterase activity"/>
    <property type="evidence" value="ECO:0007669"/>
    <property type="project" value="UniProtKB-EC"/>
</dbReference>
<evidence type="ECO:0000256" key="4">
    <source>
        <dbReference type="ARBA" id="ARBA00005964"/>
    </source>
</evidence>
<evidence type="ECO:0000256" key="18">
    <source>
        <dbReference type="ARBA" id="ARBA00023369"/>
    </source>
</evidence>
<keyword evidence="17" id="KW-0325">Glycoprotein</keyword>
<evidence type="ECO:0000256" key="14">
    <source>
        <dbReference type="ARBA" id="ARBA00023014"/>
    </source>
</evidence>
<evidence type="ECO:0000256" key="45">
    <source>
        <dbReference type="SAM" id="Phobius"/>
    </source>
</evidence>
<dbReference type="Proteomes" id="UP000824540">
    <property type="component" value="Unassembled WGS sequence"/>
</dbReference>
<dbReference type="Gene3D" id="3.40.50.1820">
    <property type="entry name" value="alpha/beta hydrolase"/>
    <property type="match status" value="1"/>
</dbReference>
<evidence type="ECO:0000256" key="32">
    <source>
        <dbReference type="ARBA" id="ARBA00049296"/>
    </source>
</evidence>
<keyword evidence="5" id="KW-0719">Serine esterase</keyword>
<evidence type="ECO:0000256" key="29">
    <source>
        <dbReference type="ARBA" id="ARBA00048800"/>
    </source>
</evidence>
<dbReference type="OrthoDB" id="426882at2759"/>
<evidence type="ECO:0000256" key="34">
    <source>
        <dbReference type="ARBA" id="ARBA00049428"/>
    </source>
</evidence>
<evidence type="ECO:0000256" key="17">
    <source>
        <dbReference type="ARBA" id="ARBA00023180"/>
    </source>
</evidence>
<evidence type="ECO:0000256" key="8">
    <source>
        <dbReference type="ARBA" id="ARBA00022723"/>
    </source>
</evidence>
<keyword evidence="45" id="KW-1133">Transmembrane helix</keyword>
<evidence type="ECO:0000256" key="36">
    <source>
        <dbReference type="ARBA" id="ARBA00052473"/>
    </source>
</evidence>
<dbReference type="Pfam" id="PF19298">
    <property type="entry name" value="KshA_C"/>
    <property type="match status" value="1"/>
</dbReference>
<dbReference type="GO" id="GO:0016491">
    <property type="term" value="F:oxidoreductase activity"/>
    <property type="evidence" value="ECO:0007669"/>
    <property type="project" value="UniProtKB-KW"/>
</dbReference>
<comment type="catalytic activity">
    <reaction evidence="26">
        <text>1,2,3-tri-(9Z-octadecenoyl)-glycerol + H2O = di-(9Z)-octadecenoylglycerol + (9Z)-octadecenoate + H(+)</text>
        <dbReference type="Rhea" id="RHEA:38575"/>
        <dbReference type="ChEBI" id="CHEBI:15377"/>
        <dbReference type="ChEBI" id="CHEBI:15378"/>
        <dbReference type="ChEBI" id="CHEBI:30823"/>
        <dbReference type="ChEBI" id="CHEBI:53753"/>
        <dbReference type="ChEBI" id="CHEBI:75945"/>
    </reaction>
    <physiologicalReaction direction="left-to-right" evidence="26">
        <dbReference type="Rhea" id="RHEA:38576"/>
    </physiologicalReaction>
</comment>
<dbReference type="GO" id="GO:0046872">
    <property type="term" value="F:metal ion binding"/>
    <property type="evidence" value="ECO:0007669"/>
    <property type="project" value="UniProtKB-KW"/>
</dbReference>
<comment type="caution">
    <text evidence="47">The sequence shown here is derived from an EMBL/GenBank/DDBJ whole genome shotgun (WGS) entry which is preliminary data.</text>
</comment>
<dbReference type="AlphaFoldDB" id="A0A8T2PT70"/>
<evidence type="ECO:0000259" key="46">
    <source>
        <dbReference type="PROSITE" id="PS51296"/>
    </source>
</evidence>
<dbReference type="EC" id="3.1.1.13" evidence="20"/>
<evidence type="ECO:0000256" key="30">
    <source>
        <dbReference type="ARBA" id="ARBA00049221"/>
    </source>
</evidence>
<dbReference type="GO" id="GO:0008203">
    <property type="term" value="P:cholesterol metabolic process"/>
    <property type="evidence" value="ECO:0007669"/>
    <property type="project" value="InterPro"/>
</dbReference>
<dbReference type="InterPro" id="IPR029058">
    <property type="entry name" value="AB_hydrolase_fold"/>
</dbReference>
<comment type="catalytic activity">
    <reaction evidence="36">
        <text>5-(9Z-hexadecenoyloxy)-octadecanoate + H2O = 5-hydroxy-octadecanoate + (9Z)-hexadecenoate + H(+)</text>
        <dbReference type="Rhea" id="RHEA:52092"/>
        <dbReference type="ChEBI" id="CHEBI:15377"/>
        <dbReference type="ChEBI" id="CHEBI:15378"/>
        <dbReference type="ChEBI" id="CHEBI:32372"/>
        <dbReference type="ChEBI" id="CHEBI:136369"/>
        <dbReference type="ChEBI" id="CHEBI:136370"/>
    </reaction>
    <physiologicalReaction direction="left-to-right" evidence="36">
        <dbReference type="Rhea" id="RHEA:52093"/>
    </physiologicalReaction>
</comment>
<protein>
    <recommendedName>
        <fullName evidence="40">Bile salt-activated lipase</fullName>
        <ecNumber evidence="20">3.1.1.13</ecNumber>
        <ecNumber evidence="39">3.1.1.6</ecNumber>
    </recommendedName>
    <alternativeName>
        <fullName evidence="42">Bile salt-stimulated lipase</fullName>
    </alternativeName>
    <alternativeName>
        <fullName evidence="43">Carboxyl ester lipase</fullName>
    </alternativeName>
    <alternativeName>
        <fullName evidence="41">Cholesterol esterase</fullName>
    </alternativeName>
    <alternativeName>
        <fullName evidence="44">Pancreatic lysophospholipase</fullName>
    </alternativeName>
    <alternativeName>
        <fullName evidence="21">Sterol esterase</fullName>
    </alternativeName>
</protein>
<evidence type="ECO:0000256" key="22">
    <source>
        <dbReference type="ARBA" id="ARBA00047368"/>
    </source>
</evidence>
<keyword evidence="15" id="KW-0443">Lipid metabolism</keyword>
<organism evidence="47 48">
    <name type="scientific">Albula glossodonta</name>
    <name type="common">roundjaw bonefish</name>
    <dbReference type="NCBI Taxonomy" id="121402"/>
    <lineage>
        <taxon>Eukaryota</taxon>
        <taxon>Metazoa</taxon>
        <taxon>Chordata</taxon>
        <taxon>Craniata</taxon>
        <taxon>Vertebrata</taxon>
        <taxon>Euteleostomi</taxon>
        <taxon>Actinopterygii</taxon>
        <taxon>Neopterygii</taxon>
        <taxon>Teleostei</taxon>
        <taxon>Albuliformes</taxon>
        <taxon>Albulidae</taxon>
        <taxon>Albula</taxon>
    </lineage>
</organism>
<dbReference type="SUPFAM" id="SSF50022">
    <property type="entry name" value="ISP domain"/>
    <property type="match status" value="1"/>
</dbReference>
<reference evidence="47" key="1">
    <citation type="thesis" date="2021" institute="BYU ScholarsArchive" country="Provo, UT, USA">
        <title>Applications of and Algorithms for Genome Assembly and Genomic Analyses with an Emphasis on Marine Teleosts.</title>
        <authorList>
            <person name="Pickett B.D."/>
        </authorList>
    </citation>
    <scope>NUCLEOTIDE SEQUENCE</scope>
    <source>
        <strain evidence="47">HI-2016</strain>
    </source>
</reference>
<comment type="catalytic activity">
    <reaction evidence="23">
        <text>13-octadecanoyloxy-octadecanoate + H2O = 13-hydroxy-octadecanoate + octadecanoate + H(+)</text>
        <dbReference type="Rhea" id="RHEA:52084"/>
        <dbReference type="ChEBI" id="CHEBI:15377"/>
        <dbReference type="ChEBI" id="CHEBI:15378"/>
        <dbReference type="ChEBI" id="CHEBI:25629"/>
        <dbReference type="ChEBI" id="CHEBI:136304"/>
        <dbReference type="ChEBI" id="CHEBI:136335"/>
    </reaction>
    <physiologicalReaction direction="left-to-right" evidence="23">
        <dbReference type="Rhea" id="RHEA:52085"/>
    </physiologicalReaction>
</comment>
<evidence type="ECO:0000256" key="13">
    <source>
        <dbReference type="ARBA" id="ARBA00023004"/>
    </source>
</evidence>
<evidence type="ECO:0000256" key="19">
    <source>
        <dbReference type="ARBA" id="ARBA00033629"/>
    </source>
</evidence>
<keyword evidence="10" id="KW-0378">Hydrolase</keyword>
<evidence type="ECO:0000256" key="15">
    <source>
        <dbReference type="ARBA" id="ARBA00023098"/>
    </source>
</evidence>
<evidence type="ECO:0000256" key="43">
    <source>
        <dbReference type="ARBA" id="ARBA00080674"/>
    </source>
</evidence>
<comment type="subunit">
    <text evidence="38">Interacts with CLC.</text>
</comment>
<keyword evidence="9" id="KW-0732">Signal</keyword>
<comment type="catalytic activity">
    <reaction evidence="25">
        <text>9-hexadecanoyloxy-octadecanoate + H2O = 9-hydroxy-octadecanoate + hexadecanoate + H(+)</text>
        <dbReference type="Rhea" id="RHEA:52052"/>
        <dbReference type="ChEBI" id="CHEBI:7896"/>
        <dbReference type="ChEBI" id="CHEBI:15377"/>
        <dbReference type="ChEBI" id="CHEBI:15378"/>
        <dbReference type="ChEBI" id="CHEBI:83670"/>
        <dbReference type="ChEBI" id="CHEBI:136286"/>
    </reaction>
    <physiologicalReaction direction="left-to-right" evidence="25">
        <dbReference type="Rhea" id="RHEA:52053"/>
    </physiologicalReaction>
</comment>
<evidence type="ECO:0000256" key="42">
    <source>
        <dbReference type="ARBA" id="ARBA00078987"/>
    </source>
</evidence>
<comment type="catalytic activity">
    <reaction evidence="24">
        <text>cholesteryl (9Z-octadecenoate) + H2O = cholesterol + (9Z)-octadecenoate + H(+)</text>
        <dbReference type="Rhea" id="RHEA:33875"/>
        <dbReference type="ChEBI" id="CHEBI:15377"/>
        <dbReference type="ChEBI" id="CHEBI:15378"/>
        <dbReference type="ChEBI" id="CHEBI:16113"/>
        <dbReference type="ChEBI" id="CHEBI:30823"/>
        <dbReference type="ChEBI" id="CHEBI:46898"/>
    </reaction>
    <physiologicalReaction direction="left-to-right" evidence="24">
        <dbReference type="Rhea" id="RHEA:33876"/>
    </physiologicalReaction>
</comment>
<dbReference type="FunFam" id="3.40.50.1820:FF:000100">
    <property type="entry name" value="Carboxylic ester hydrolase"/>
    <property type="match status" value="1"/>
</dbReference>
<evidence type="ECO:0000256" key="25">
    <source>
        <dbReference type="ARBA" id="ARBA00047863"/>
    </source>
</evidence>
<feature type="transmembrane region" description="Helical" evidence="45">
    <location>
        <begin position="620"/>
        <end position="646"/>
    </location>
</feature>
<dbReference type="InterPro" id="IPR051093">
    <property type="entry name" value="Neuroligin/BSAL"/>
</dbReference>
<evidence type="ECO:0000256" key="6">
    <source>
        <dbReference type="ARBA" id="ARBA00022525"/>
    </source>
</evidence>
<evidence type="ECO:0000256" key="11">
    <source>
        <dbReference type="ARBA" id="ARBA00022963"/>
    </source>
</evidence>
<evidence type="ECO:0000256" key="12">
    <source>
        <dbReference type="ARBA" id="ARBA00023002"/>
    </source>
</evidence>
<evidence type="ECO:0000256" key="7">
    <source>
        <dbReference type="ARBA" id="ARBA00022714"/>
    </source>
</evidence>
<evidence type="ECO:0000256" key="38">
    <source>
        <dbReference type="ARBA" id="ARBA00064516"/>
    </source>
</evidence>
<proteinExistence type="inferred from homology"/>
<name>A0A8T2PT70_9TELE</name>
<keyword evidence="45" id="KW-0472">Membrane</keyword>
<comment type="catalytic activity">
    <reaction evidence="29">
        <text>9-(9Z-octadecenoyloxy)-octadecanoate + H2O = 9-hydroxy-octadecanoate + (9Z)-octadecenoate + H(+)</text>
        <dbReference type="Rhea" id="RHEA:52048"/>
        <dbReference type="ChEBI" id="CHEBI:15377"/>
        <dbReference type="ChEBI" id="CHEBI:15378"/>
        <dbReference type="ChEBI" id="CHEBI:30823"/>
        <dbReference type="ChEBI" id="CHEBI:136282"/>
        <dbReference type="ChEBI" id="CHEBI:136286"/>
    </reaction>
    <physiologicalReaction direction="left-to-right" evidence="29">
        <dbReference type="Rhea" id="RHEA:52049"/>
    </physiologicalReaction>
</comment>
<evidence type="ECO:0000313" key="47">
    <source>
        <dbReference type="EMBL" id="KAG9354496.1"/>
    </source>
</evidence>
<dbReference type="PANTHER" id="PTHR43903">
    <property type="entry name" value="NEUROLIGIN"/>
    <property type="match status" value="1"/>
</dbReference>
<dbReference type="CDD" id="cd03469">
    <property type="entry name" value="Rieske_RO_Alpha_N"/>
    <property type="match status" value="1"/>
</dbReference>
<comment type="catalytic activity">
    <reaction evidence="37">
        <text>a sterol ester + H2O = a sterol + a fatty acid + H(+)</text>
        <dbReference type="Rhea" id="RHEA:10100"/>
        <dbReference type="ChEBI" id="CHEBI:15377"/>
        <dbReference type="ChEBI" id="CHEBI:15378"/>
        <dbReference type="ChEBI" id="CHEBI:15889"/>
        <dbReference type="ChEBI" id="CHEBI:28868"/>
        <dbReference type="ChEBI" id="CHEBI:35915"/>
        <dbReference type="EC" id="3.1.1.13"/>
    </reaction>
    <physiologicalReaction direction="left-to-right" evidence="37">
        <dbReference type="Rhea" id="RHEA:10101"/>
    </physiologicalReaction>
</comment>
<evidence type="ECO:0000256" key="5">
    <source>
        <dbReference type="ARBA" id="ARBA00022487"/>
    </source>
</evidence>
<evidence type="ECO:0000256" key="35">
    <source>
        <dbReference type="ARBA" id="ARBA00051791"/>
    </source>
</evidence>
<keyword evidence="6" id="KW-0964">Secreted</keyword>
<dbReference type="Gene3D" id="2.102.10.10">
    <property type="entry name" value="Rieske [2Fe-2S] iron-sulphur domain"/>
    <property type="match status" value="1"/>
</dbReference>
<evidence type="ECO:0000256" key="23">
    <source>
        <dbReference type="ARBA" id="ARBA00047427"/>
    </source>
</evidence>
<dbReference type="Gene3D" id="3.90.380.10">
    <property type="entry name" value="Naphthalene 1,2-dioxygenase Alpha Subunit, Chain A, domain 1"/>
    <property type="match status" value="1"/>
</dbReference>
<feature type="domain" description="Rieske" evidence="46">
    <location>
        <begin position="696"/>
        <end position="800"/>
    </location>
</feature>
<dbReference type="InterPro" id="IPR002018">
    <property type="entry name" value="CarbesteraseB"/>
</dbReference>
<keyword evidence="13" id="KW-0408">Iron</keyword>
<dbReference type="EMBL" id="JAFBMS010000002">
    <property type="protein sequence ID" value="KAG9354496.1"/>
    <property type="molecule type" value="Genomic_DNA"/>
</dbReference>
<evidence type="ECO:0000256" key="2">
    <source>
        <dbReference type="ARBA" id="ARBA00001962"/>
    </source>
</evidence>
<evidence type="ECO:0000256" key="31">
    <source>
        <dbReference type="ARBA" id="ARBA00049290"/>
    </source>
</evidence>
<keyword evidence="16" id="KW-1015">Disulfide bond</keyword>
<comment type="catalytic activity">
    <reaction evidence="33">
        <text>13-(9Z-hexadecenoyloxy)-octadecanoate + H2O = 13-hydroxy-octadecanoate + (9Z)-hexadecenoate + H(+)</text>
        <dbReference type="Rhea" id="RHEA:52076"/>
        <dbReference type="ChEBI" id="CHEBI:15377"/>
        <dbReference type="ChEBI" id="CHEBI:15378"/>
        <dbReference type="ChEBI" id="CHEBI:32372"/>
        <dbReference type="ChEBI" id="CHEBI:136304"/>
        <dbReference type="ChEBI" id="CHEBI:136315"/>
    </reaction>
    <physiologicalReaction direction="left-to-right" evidence="33">
        <dbReference type="Rhea" id="RHEA:52077"/>
    </physiologicalReaction>
</comment>
<keyword evidence="7" id="KW-0001">2Fe-2S</keyword>
<evidence type="ECO:0000256" key="27">
    <source>
        <dbReference type="ARBA" id="ARBA00048680"/>
    </source>
</evidence>
<dbReference type="GO" id="GO:0005576">
    <property type="term" value="C:extracellular region"/>
    <property type="evidence" value="ECO:0007669"/>
    <property type="project" value="UniProtKB-SubCell"/>
</dbReference>
<comment type="catalytic activity">
    <reaction evidence="19">
        <text>a butanoate ester + H2O = an aliphatic alcohol + butanoate + H(+)</text>
        <dbReference type="Rhea" id="RHEA:47348"/>
        <dbReference type="ChEBI" id="CHEBI:2571"/>
        <dbReference type="ChEBI" id="CHEBI:15377"/>
        <dbReference type="ChEBI" id="CHEBI:15378"/>
        <dbReference type="ChEBI" id="CHEBI:17968"/>
        <dbReference type="ChEBI" id="CHEBI:50477"/>
    </reaction>
    <physiologicalReaction direction="left-to-right" evidence="19">
        <dbReference type="Rhea" id="RHEA:47349"/>
    </physiologicalReaction>
</comment>
<dbReference type="Pfam" id="PF00355">
    <property type="entry name" value="Rieske"/>
    <property type="match status" value="1"/>
</dbReference>
<evidence type="ECO:0000256" key="39">
    <source>
        <dbReference type="ARBA" id="ARBA00067090"/>
    </source>
</evidence>